<accession>A0A9X6ZPH6</accession>
<name>A0A9X6ZPH6_BACTU</name>
<proteinExistence type="predicted"/>
<comment type="caution">
    <text evidence="1">The sequence shown here is derived from an EMBL/GenBank/DDBJ whole genome shotgun (WGS) entry which is preliminary data.</text>
</comment>
<dbReference type="AlphaFoldDB" id="A0A9X6ZPH6"/>
<organism evidence="1 2">
    <name type="scientific">Bacillus thuringiensis</name>
    <dbReference type="NCBI Taxonomy" id="1428"/>
    <lineage>
        <taxon>Bacteria</taxon>
        <taxon>Bacillati</taxon>
        <taxon>Bacillota</taxon>
        <taxon>Bacilli</taxon>
        <taxon>Bacillales</taxon>
        <taxon>Bacillaceae</taxon>
        <taxon>Bacillus</taxon>
        <taxon>Bacillus cereus group</taxon>
    </lineage>
</organism>
<dbReference type="Proteomes" id="UP000224003">
    <property type="component" value="Unassembled WGS sequence"/>
</dbReference>
<dbReference type="RefSeq" id="WP_098517938.1">
    <property type="nucleotide sequence ID" value="NZ_JAOTPD010000002.1"/>
</dbReference>
<evidence type="ECO:0000313" key="1">
    <source>
        <dbReference type="EMBL" id="PFJ24671.1"/>
    </source>
</evidence>
<gene>
    <name evidence="1" type="ORF">COJ15_36300</name>
</gene>
<reference evidence="1 2" key="1">
    <citation type="submission" date="2017-09" db="EMBL/GenBank/DDBJ databases">
        <title>Large-scale bioinformatics analysis of Bacillus genomes uncovers conserved roles of natural products in bacterial physiology.</title>
        <authorList>
            <consortium name="Agbiome Team Llc"/>
            <person name="Bleich R.M."/>
            <person name="Grubbs K.J."/>
            <person name="Santa Maria K.C."/>
            <person name="Allen S.E."/>
            <person name="Farag S."/>
            <person name="Shank E.A."/>
            <person name="Bowers A."/>
        </authorList>
    </citation>
    <scope>NUCLEOTIDE SEQUENCE [LARGE SCALE GENOMIC DNA]</scope>
    <source>
        <strain evidence="1 2">AFS085496</strain>
    </source>
</reference>
<dbReference type="EMBL" id="NUVX01000129">
    <property type="protein sequence ID" value="PFJ24671.1"/>
    <property type="molecule type" value="Genomic_DNA"/>
</dbReference>
<evidence type="ECO:0000313" key="2">
    <source>
        <dbReference type="Proteomes" id="UP000224003"/>
    </source>
</evidence>
<protein>
    <submittedName>
        <fullName evidence="1">Uncharacterized protein</fullName>
    </submittedName>
</protein>
<sequence>MNKKINELYSILPEENKALAKLIQHTFEEIKKLEDYHRILAASNAVAGIKPDIQEDLTFKETLKTVKNVLIKELEKTVEDIQHRGDKNWIKHYEDGTI</sequence>